<organism evidence="2 3">
    <name type="scientific">Flavobacterium hydatis</name>
    <name type="common">Cytophaga aquatilis</name>
    <dbReference type="NCBI Taxonomy" id="991"/>
    <lineage>
        <taxon>Bacteria</taxon>
        <taxon>Pseudomonadati</taxon>
        <taxon>Bacteroidota</taxon>
        <taxon>Flavobacteriia</taxon>
        <taxon>Flavobacteriales</taxon>
        <taxon>Flavobacteriaceae</taxon>
        <taxon>Flavobacterium</taxon>
    </lineage>
</organism>
<feature type="chain" id="PRO_5001803030" description="TonB-dependent receptor" evidence="1">
    <location>
        <begin position="23"/>
        <end position="74"/>
    </location>
</feature>
<evidence type="ECO:0000256" key="1">
    <source>
        <dbReference type="SAM" id="SignalP"/>
    </source>
</evidence>
<dbReference type="RefSeq" id="WP_035619650.1">
    <property type="nucleotide sequence ID" value="NZ_JPRM01000006.1"/>
</dbReference>
<sequence>MKLKFNGFLVLLLVLVAQLGFAQEKVVSGIVSDDTGMPIPGVTVSVKGTKNATQTDFDGKYSIKASSNQIILFT</sequence>
<dbReference type="Pfam" id="PF13715">
    <property type="entry name" value="CarbopepD_reg_2"/>
    <property type="match status" value="1"/>
</dbReference>
<evidence type="ECO:0000313" key="3">
    <source>
        <dbReference type="Proteomes" id="UP000028712"/>
    </source>
</evidence>
<dbReference type="eggNOG" id="COG4206">
    <property type="taxonomic scope" value="Bacteria"/>
</dbReference>
<dbReference type="STRING" id="991.IW20_05410"/>
<dbReference type="Proteomes" id="UP000028712">
    <property type="component" value="Unassembled WGS sequence"/>
</dbReference>
<keyword evidence="1" id="KW-0732">Signal</keyword>
<evidence type="ECO:0000313" key="2">
    <source>
        <dbReference type="EMBL" id="KFF18337.1"/>
    </source>
</evidence>
<reference evidence="2 3" key="1">
    <citation type="submission" date="2014-07" db="EMBL/GenBank/DDBJ databases">
        <title>Genome of Flavobacterium hydatis DSM 2063.</title>
        <authorList>
            <person name="Pipes S.E."/>
            <person name="Stropko S.J."/>
            <person name="Newman J.D."/>
        </authorList>
    </citation>
    <scope>NUCLEOTIDE SEQUENCE [LARGE SCALE GENOMIC DNA]</scope>
    <source>
        <strain evidence="2 3">DSM 2063</strain>
    </source>
</reference>
<accession>A0A086ANS3</accession>
<protein>
    <recommendedName>
        <fullName evidence="4">TonB-dependent receptor</fullName>
    </recommendedName>
</protein>
<gene>
    <name evidence="2" type="ORF">IW20_05410</name>
</gene>
<feature type="signal peptide" evidence="1">
    <location>
        <begin position="1"/>
        <end position="22"/>
    </location>
</feature>
<evidence type="ECO:0008006" key="4">
    <source>
        <dbReference type="Google" id="ProtNLM"/>
    </source>
</evidence>
<dbReference type="Gene3D" id="2.60.40.1120">
    <property type="entry name" value="Carboxypeptidase-like, regulatory domain"/>
    <property type="match status" value="1"/>
</dbReference>
<dbReference type="InterPro" id="IPR008969">
    <property type="entry name" value="CarboxyPept-like_regulatory"/>
</dbReference>
<proteinExistence type="predicted"/>
<comment type="caution">
    <text evidence="2">The sequence shown here is derived from an EMBL/GenBank/DDBJ whole genome shotgun (WGS) entry which is preliminary data.</text>
</comment>
<dbReference type="AlphaFoldDB" id="A0A086ANS3"/>
<dbReference type="SUPFAM" id="SSF49464">
    <property type="entry name" value="Carboxypeptidase regulatory domain-like"/>
    <property type="match status" value="1"/>
</dbReference>
<name>A0A086ANS3_FLAHY</name>
<dbReference type="EMBL" id="JPRM01000006">
    <property type="protein sequence ID" value="KFF18337.1"/>
    <property type="molecule type" value="Genomic_DNA"/>
</dbReference>